<dbReference type="InterPro" id="IPR004358">
    <property type="entry name" value="Sig_transdc_His_kin-like_C"/>
</dbReference>
<feature type="coiled-coil region" evidence="9">
    <location>
        <begin position="411"/>
        <end position="453"/>
    </location>
</feature>
<evidence type="ECO:0000256" key="7">
    <source>
        <dbReference type="ARBA" id="ARBA00022840"/>
    </source>
</evidence>
<dbReference type="AlphaFoldDB" id="A0AB36ZVN7"/>
<feature type="transmembrane region" description="Helical" evidence="10">
    <location>
        <begin position="16"/>
        <end position="38"/>
    </location>
</feature>
<evidence type="ECO:0000256" key="3">
    <source>
        <dbReference type="ARBA" id="ARBA00022553"/>
    </source>
</evidence>
<evidence type="ECO:0000259" key="11">
    <source>
        <dbReference type="PROSITE" id="PS50109"/>
    </source>
</evidence>
<evidence type="ECO:0000313" key="12">
    <source>
        <dbReference type="EMBL" id="PPK61176.1"/>
    </source>
</evidence>
<gene>
    <name evidence="12" type="ORF">B0F89_11266</name>
</gene>
<dbReference type="PRINTS" id="PR00344">
    <property type="entry name" value="BCTRLSENSOR"/>
</dbReference>
<keyword evidence="9" id="KW-0175">Coiled coil</keyword>
<evidence type="ECO:0000256" key="10">
    <source>
        <dbReference type="SAM" id="Phobius"/>
    </source>
</evidence>
<evidence type="ECO:0000313" key="13">
    <source>
        <dbReference type="Proteomes" id="UP000239861"/>
    </source>
</evidence>
<dbReference type="Proteomes" id="UP000239861">
    <property type="component" value="Unassembled WGS sequence"/>
</dbReference>
<keyword evidence="8" id="KW-0902">Two-component regulatory system</keyword>
<name>A0AB36ZVN7_9BACT</name>
<dbReference type="InterPro" id="IPR005467">
    <property type="entry name" value="His_kinase_dom"/>
</dbReference>
<evidence type="ECO:0000256" key="2">
    <source>
        <dbReference type="ARBA" id="ARBA00012438"/>
    </source>
</evidence>
<keyword evidence="10" id="KW-0812">Transmembrane</keyword>
<reference evidence="12 13" key="1">
    <citation type="submission" date="2018-02" db="EMBL/GenBank/DDBJ databases">
        <title>Subsurface microbial communities from deep shales in Ohio and West Virginia, USA.</title>
        <authorList>
            <person name="Wrighton K."/>
        </authorList>
    </citation>
    <scope>NUCLEOTIDE SEQUENCE [LARGE SCALE GENOMIC DNA]</scope>
    <source>
        <strain evidence="12 13">MARC-MIP3H16</strain>
    </source>
</reference>
<feature type="transmembrane region" description="Helical" evidence="10">
    <location>
        <begin position="233"/>
        <end position="253"/>
    </location>
</feature>
<dbReference type="SUPFAM" id="SSF55874">
    <property type="entry name" value="ATPase domain of HSP90 chaperone/DNA topoisomerase II/histidine kinase"/>
    <property type="match status" value="1"/>
</dbReference>
<accession>A0AB36ZVN7</accession>
<keyword evidence="7" id="KW-0067">ATP-binding</keyword>
<dbReference type="GO" id="GO:0005524">
    <property type="term" value="F:ATP binding"/>
    <property type="evidence" value="ECO:0007669"/>
    <property type="project" value="UniProtKB-KW"/>
</dbReference>
<dbReference type="SMART" id="SM00387">
    <property type="entry name" value="HATPase_c"/>
    <property type="match status" value="1"/>
</dbReference>
<comment type="caution">
    <text evidence="12">The sequence shown here is derived from an EMBL/GenBank/DDBJ whole genome shotgun (WGS) entry which is preliminary data.</text>
</comment>
<dbReference type="CDD" id="cd00082">
    <property type="entry name" value="HisKA"/>
    <property type="match status" value="1"/>
</dbReference>
<dbReference type="Pfam" id="PF02518">
    <property type="entry name" value="HATPase_c"/>
    <property type="match status" value="1"/>
</dbReference>
<dbReference type="PANTHER" id="PTHR43065">
    <property type="entry name" value="SENSOR HISTIDINE KINASE"/>
    <property type="match status" value="1"/>
</dbReference>
<evidence type="ECO:0000256" key="9">
    <source>
        <dbReference type="SAM" id="Coils"/>
    </source>
</evidence>
<sequence length="692" mass="80199">MIKLSLANKQNTLSKLILLVSIFLIGIISLIMLHLFFLKLLENLDNKTKNQEAKIQIGEYIVNDLYKIRSDFYEIATTATNKRSRDLISTRLKQRVETIKTALDILENGGELKRVIRLNIVGHNNTIRTIKYIKENKSIVSLESIDLRPKLEQLINMTNQLKLLLNEAELYRSLENHKEFEKLTKKIKRFYKLTPAFFIRITENTRRLQYEGEITLKKLQNQIKYEKNQYQKLELILIASIILIVLILTYFIVKQINKNAKTLFDLNTQLEKKMQELKMQEAATRGILDGQPNIVVVSNGEEMIDANSALVDFFNGYNSFDDFKNEHACICDFFQDVEKEDFILDIDYDGLMWYEYILQNPNKLHKVAMKNLSGLHYFSIVAKKKILNDKNFIIIISLNEISKEIKVQEQLAKLNDNLENIVDSKTKQLQELNETLEKKVQEELEKNRAKDKKMIQQSRFAALGEMIGNIAHQWRQPLSAISSTASSMQLQLQLGINQKEDIEKSYESIITYVEFLTQTIEDFRNFFKEDKEKIKFDIQKILNNSLNITAASYKDKNIDVVTNFKEDINITFGFPNELSQVFLNILSNAKDAFTNKKIKNPQVNINIFKKGAYNIIEIVDNAGGIDIKNIEKVFDPYFTTKHQTQGTGIGLYMSKEIIQKHMNGLLSVENRIINSNNTTYKGACFTISLPKL</sequence>
<evidence type="ECO:0000256" key="1">
    <source>
        <dbReference type="ARBA" id="ARBA00000085"/>
    </source>
</evidence>
<comment type="catalytic activity">
    <reaction evidence="1">
        <text>ATP + protein L-histidine = ADP + protein N-phospho-L-histidine.</text>
        <dbReference type="EC" id="2.7.13.3"/>
    </reaction>
</comment>
<evidence type="ECO:0000256" key="4">
    <source>
        <dbReference type="ARBA" id="ARBA00022679"/>
    </source>
</evidence>
<keyword evidence="4" id="KW-0808">Transferase</keyword>
<dbReference type="RefSeq" id="WP_104412236.1">
    <property type="nucleotide sequence ID" value="NZ_PTIW01000012.1"/>
</dbReference>
<dbReference type="GO" id="GO:0000155">
    <property type="term" value="F:phosphorelay sensor kinase activity"/>
    <property type="evidence" value="ECO:0007669"/>
    <property type="project" value="InterPro"/>
</dbReference>
<dbReference type="InterPro" id="IPR003661">
    <property type="entry name" value="HisK_dim/P_dom"/>
</dbReference>
<feature type="domain" description="Histidine kinase" evidence="11">
    <location>
        <begin position="469"/>
        <end position="692"/>
    </location>
</feature>
<keyword evidence="10" id="KW-0472">Membrane</keyword>
<evidence type="ECO:0000256" key="8">
    <source>
        <dbReference type="ARBA" id="ARBA00023012"/>
    </source>
</evidence>
<protein>
    <recommendedName>
        <fullName evidence="2">histidine kinase</fullName>
        <ecNumber evidence="2">2.7.13.3</ecNumber>
    </recommendedName>
</protein>
<dbReference type="PROSITE" id="PS50109">
    <property type="entry name" value="HIS_KIN"/>
    <property type="match status" value="1"/>
</dbReference>
<dbReference type="InterPro" id="IPR036890">
    <property type="entry name" value="HATPase_C_sf"/>
</dbReference>
<dbReference type="PANTHER" id="PTHR43065:SF10">
    <property type="entry name" value="PEROXIDE STRESS-ACTIVATED HISTIDINE KINASE MAK3"/>
    <property type="match status" value="1"/>
</dbReference>
<dbReference type="EMBL" id="PTIW01000012">
    <property type="protein sequence ID" value="PPK61176.1"/>
    <property type="molecule type" value="Genomic_DNA"/>
</dbReference>
<keyword evidence="3" id="KW-0597">Phosphoprotein</keyword>
<dbReference type="EC" id="2.7.13.3" evidence="2"/>
<keyword evidence="5" id="KW-0547">Nucleotide-binding</keyword>
<evidence type="ECO:0000256" key="5">
    <source>
        <dbReference type="ARBA" id="ARBA00022741"/>
    </source>
</evidence>
<dbReference type="SUPFAM" id="SSF47384">
    <property type="entry name" value="Homodimeric domain of signal transducing histidine kinase"/>
    <property type="match status" value="1"/>
</dbReference>
<proteinExistence type="predicted"/>
<evidence type="ECO:0000256" key="6">
    <source>
        <dbReference type="ARBA" id="ARBA00022777"/>
    </source>
</evidence>
<dbReference type="InterPro" id="IPR003594">
    <property type="entry name" value="HATPase_dom"/>
</dbReference>
<dbReference type="InterPro" id="IPR036097">
    <property type="entry name" value="HisK_dim/P_sf"/>
</dbReference>
<keyword evidence="10" id="KW-1133">Transmembrane helix</keyword>
<feature type="coiled-coil region" evidence="9">
    <location>
        <begin position="216"/>
        <end position="283"/>
    </location>
</feature>
<dbReference type="Gene3D" id="3.30.565.10">
    <property type="entry name" value="Histidine kinase-like ATPase, C-terminal domain"/>
    <property type="match status" value="1"/>
</dbReference>
<dbReference type="Gene3D" id="1.10.287.130">
    <property type="match status" value="1"/>
</dbReference>
<organism evidence="12 13">
    <name type="scientific">Malaciobacter marinus</name>
    <dbReference type="NCBI Taxonomy" id="505249"/>
    <lineage>
        <taxon>Bacteria</taxon>
        <taxon>Pseudomonadati</taxon>
        <taxon>Campylobacterota</taxon>
        <taxon>Epsilonproteobacteria</taxon>
        <taxon>Campylobacterales</taxon>
        <taxon>Arcobacteraceae</taxon>
        <taxon>Malaciobacter</taxon>
    </lineage>
</organism>
<keyword evidence="6 12" id="KW-0418">Kinase</keyword>